<keyword evidence="2" id="KW-1185">Reference proteome</keyword>
<name>D1W2H1_9BACT</name>
<comment type="caution">
    <text evidence="1">The sequence shown here is derived from an EMBL/GenBank/DDBJ whole genome shotgun (WGS) entry which is preliminary data.</text>
</comment>
<dbReference type="Proteomes" id="UP000005283">
    <property type="component" value="Unassembled WGS sequence"/>
</dbReference>
<evidence type="ECO:0000313" key="1">
    <source>
        <dbReference type="EMBL" id="EFA93248.1"/>
    </source>
</evidence>
<accession>D1W2H1</accession>
<proteinExistence type="predicted"/>
<gene>
    <name evidence="1" type="ORF">HMPREF0650_1790</name>
</gene>
<sequence length="129" mass="14324">MTGAGVGAITGAASGFKYARDNKVNPWTGKKYISNDVIQKFNEHAFSNNRHEDIGISKSDITSHVEDFVIKNKFNLREGSNTFQGTINGIQKSLIINVHNGQIRSLNLFPGYSNRPTANPIIKFGELKW</sequence>
<protein>
    <submittedName>
        <fullName evidence="1">Uncharacterized protein</fullName>
    </submittedName>
</protein>
<organism evidence="1 2">
    <name type="scientific">Hoylesella buccalis ATCC 35310</name>
    <dbReference type="NCBI Taxonomy" id="679190"/>
    <lineage>
        <taxon>Bacteria</taxon>
        <taxon>Pseudomonadati</taxon>
        <taxon>Bacteroidota</taxon>
        <taxon>Bacteroidia</taxon>
        <taxon>Bacteroidales</taxon>
        <taxon>Prevotellaceae</taxon>
        <taxon>Hoylesella</taxon>
    </lineage>
</organism>
<dbReference type="EMBL" id="ADEG01000004">
    <property type="protein sequence ID" value="EFA93248.1"/>
    <property type="molecule type" value="Genomic_DNA"/>
</dbReference>
<evidence type="ECO:0000313" key="2">
    <source>
        <dbReference type="Proteomes" id="UP000005283"/>
    </source>
</evidence>
<dbReference type="STRING" id="679190.HMPREF0650_1790"/>
<dbReference type="AlphaFoldDB" id="D1W2H1"/>
<reference evidence="1 2" key="1">
    <citation type="submission" date="2009-12" db="EMBL/GenBank/DDBJ databases">
        <title>Genome Sequence of Prevotella buccalis ATCC 35310.</title>
        <authorList>
            <person name="Durkin A.S."/>
            <person name="Madupu R."/>
            <person name="Torralba M."/>
            <person name="Methe B."/>
            <person name="Sutton G."/>
            <person name="Strausberg R.L."/>
            <person name="Nelson K.E."/>
        </authorList>
    </citation>
    <scope>NUCLEOTIDE SEQUENCE [LARGE SCALE GENOMIC DNA]</scope>
    <source>
        <strain evidence="1 2">ATCC 35310</strain>
    </source>
</reference>